<protein>
    <submittedName>
        <fullName evidence="2">Uncharacterized protein</fullName>
    </submittedName>
</protein>
<name>A0A397GK85_9GLOM</name>
<dbReference type="EMBL" id="PQFF01000442">
    <property type="protein sequence ID" value="RHZ49866.1"/>
    <property type="molecule type" value="Genomic_DNA"/>
</dbReference>
<gene>
    <name evidence="2" type="ORF">Glove_510g25</name>
</gene>
<comment type="caution">
    <text evidence="2">The sequence shown here is derived from an EMBL/GenBank/DDBJ whole genome shotgun (WGS) entry which is preliminary data.</text>
</comment>
<evidence type="ECO:0000313" key="3">
    <source>
        <dbReference type="Proteomes" id="UP000266861"/>
    </source>
</evidence>
<keyword evidence="1" id="KW-1133">Transmembrane helix</keyword>
<keyword evidence="1" id="KW-0472">Membrane</keyword>
<reference evidence="2 3" key="1">
    <citation type="submission" date="2018-08" db="EMBL/GenBank/DDBJ databases">
        <title>Genome and evolution of the arbuscular mycorrhizal fungus Diversispora epigaea (formerly Glomus versiforme) and its bacterial endosymbionts.</title>
        <authorList>
            <person name="Sun X."/>
            <person name="Fei Z."/>
            <person name="Harrison M."/>
        </authorList>
    </citation>
    <scope>NUCLEOTIDE SEQUENCE [LARGE SCALE GENOMIC DNA]</scope>
    <source>
        <strain evidence="2 3">IT104</strain>
    </source>
</reference>
<dbReference type="Proteomes" id="UP000266861">
    <property type="component" value="Unassembled WGS sequence"/>
</dbReference>
<feature type="transmembrane region" description="Helical" evidence="1">
    <location>
        <begin position="49"/>
        <end position="67"/>
    </location>
</feature>
<accession>A0A397GK85</accession>
<evidence type="ECO:0000313" key="2">
    <source>
        <dbReference type="EMBL" id="RHZ49866.1"/>
    </source>
</evidence>
<sequence length="135" mass="15750">MGARIAWASIVTGRGRGHWTGQNWDILAEFGAECSVIGIIKFLVAGDAYFAYFILTLVILRVKGWMIHKKWKRRLEKFDWEISSKRLIMKLGTWALKLKLSHSEYDYDGINLDMRQENMDMIMMAEILMTKICSR</sequence>
<keyword evidence="3" id="KW-1185">Reference proteome</keyword>
<evidence type="ECO:0000256" key="1">
    <source>
        <dbReference type="SAM" id="Phobius"/>
    </source>
</evidence>
<dbReference type="AlphaFoldDB" id="A0A397GK85"/>
<keyword evidence="1" id="KW-0812">Transmembrane</keyword>
<organism evidence="2 3">
    <name type="scientific">Diversispora epigaea</name>
    <dbReference type="NCBI Taxonomy" id="1348612"/>
    <lineage>
        <taxon>Eukaryota</taxon>
        <taxon>Fungi</taxon>
        <taxon>Fungi incertae sedis</taxon>
        <taxon>Mucoromycota</taxon>
        <taxon>Glomeromycotina</taxon>
        <taxon>Glomeromycetes</taxon>
        <taxon>Diversisporales</taxon>
        <taxon>Diversisporaceae</taxon>
        <taxon>Diversispora</taxon>
    </lineage>
</organism>
<proteinExistence type="predicted"/>